<dbReference type="EMBL" id="MN739655">
    <property type="protein sequence ID" value="QHT18375.1"/>
    <property type="molecule type" value="Genomic_DNA"/>
</dbReference>
<evidence type="ECO:0000313" key="2">
    <source>
        <dbReference type="EMBL" id="QHT18375.1"/>
    </source>
</evidence>
<feature type="transmembrane region" description="Helical" evidence="1">
    <location>
        <begin position="75"/>
        <end position="97"/>
    </location>
</feature>
<organism evidence="2">
    <name type="scientific">viral metagenome</name>
    <dbReference type="NCBI Taxonomy" id="1070528"/>
    <lineage>
        <taxon>unclassified sequences</taxon>
        <taxon>metagenomes</taxon>
        <taxon>organismal metagenomes</taxon>
    </lineage>
</organism>
<feature type="transmembrane region" description="Helical" evidence="1">
    <location>
        <begin position="48"/>
        <end position="69"/>
    </location>
</feature>
<dbReference type="AlphaFoldDB" id="A0A6C0DT48"/>
<proteinExistence type="predicted"/>
<reference evidence="2" key="1">
    <citation type="journal article" date="2020" name="Nature">
        <title>Giant virus diversity and host interactions through global metagenomics.</title>
        <authorList>
            <person name="Schulz F."/>
            <person name="Roux S."/>
            <person name="Paez-Espino D."/>
            <person name="Jungbluth S."/>
            <person name="Walsh D.A."/>
            <person name="Denef V.J."/>
            <person name="McMahon K.D."/>
            <person name="Konstantinidis K.T."/>
            <person name="Eloe-Fadrosh E.A."/>
            <person name="Kyrpides N.C."/>
            <person name="Woyke T."/>
        </authorList>
    </citation>
    <scope>NUCLEOTIDE SEQUENCE</scope>
    <source>
        <strain evidence="2">GVMAG-M-3300023174-46</strain>
    </source>
</reference>
<evidence type="ECO:0000256" key="1">
    <source>
        <dbReference type="SAM" id="Phobius"/>
    </source>
</evidence>
<keyword evidence="1" id="KW-0472">Membrane</keyword>
<feature type="transmembrane region" description="Helical" evidence="1">
    <location>
        <begin position="6"/>
        <end position="28"/>
    </location>
</feature>
<accession>A0A6C0DT48</accession>
<keyword evidence="1" id="KW-1133">Transmembrane helix</keyword>
<sequence length="104" mass="11493">MGTDLFGLIIAVIGIVCVTGSTIVNFFLMNHGSSGQIVIDENLKRVLWPALTGVIIMIIGFVLWVSLSVNEHKFSVTFLLAFSSYFISMFALLFSLYQVNLTVQ</sequence>
<keyword evidence="1" id="KW-0812">Transmembrane</keyword>
<name>A0A6C0DT48_9ZZZZ</name>
<protein>
    <submittedName>
        <fullName evidence="2">Uncharacterized protein</fullName>
    </submittedName>
</protein>